<accession>A0A8C8ZTG3</accession>
<dbReference type="PANTHER" id="PTHR11736">
    <property type="entry name" value="MELANOMA-ASSOCIATED ANTIGEN MAGE ANTIGEN"/>
    <property type="match status" value="1"/>
</dbReference>
<dbReference type="GO" id="GO:0005634">
    <property type="term" value="C:nucleus"/>
    <property type="evidence" value="ECO:0007669"/>
    <property type="project" value="TreeGrafter"/>
</dbReference>
<dbReference type="Pfam" id="PF01454">
    <property type="entry name" value="MAGE"/>
    <property type="match status" value="1"/>
</dbReference>
<sequence>INQKRYYGEKGAPKTGLLILILGAIFMKGNCATEEQVWEVLSVMWLHSGRKHFVFGEPREFITKELVKEKYLEYHQVPNSDPTQYEFLWGPRAHAETRKMKLLDFLAKIHGTHPSSFPSQYAEALRDEAERAQARGSRTSGRHSE</sequence>
<dbReference type="PROSITE" id="PS50838">
    <property type="entry name" value="MAGE"/>
    <property type="match status" value="1"/>
</dbReference>
<dbReference type="Proteomes" id="UP000694414">
    <property type="component" value="Unplaced"/>
</dbReference>
<evidence type="ECO:0000256" key="1">
    <source>
        <dbReference type="SAM" id="MobiDB-lite"/>
    </source>
</evidence>
<dbReference type="SMART" id="SM01373">
    <property type="entry name" value="MAGE"/>
    <property type="match status" value="1"/>
</dbReference>
<feature type="region of interest" description="Disordered" evidence="1">
    <location>
        <begin position="118"/>
        <end position="145"/>
    </location>
</feature>
<name>A0A8C8ZTG3_PROSS</name>
<reference evidence="3" key="1">
    <citation type="submission" date="2025-08" db="UniProtKB">
        <authorList>
            <consortium name="Ensembl"/>
        </authorList>
    </citation>
    <scope>IDENTIFICATION</scope>
</reference>
<dbReference type="FunFam" id="1.10.10.1210:FF:000001">
    <property type="entry name" value="melanoma-associated antigen D1"/>
    <property type="match status" value="1"/>
</dbReference>
<dbReference type="Gene3D" id="1.10.10.1210">
    <property type="entry name" value="MAGE homology domain, winged helix WH2 motif"/>
    <property type="match status" value="1"/>
</dbReference>
<feature type="compositionally biased region" description="Basic and acidic residues" evidence="1">
    <location>
        <begin position="124"/>
        <end position="133"/>
    </location>
</feature>
<dbReference type="GeneTree" id="ENSGT00940000165165"/>
<evidence type="ECO:0000259" key="2">
    <source>
        <dbReference type="PROSITE" id="PS50838"/>
    </source>
</evidence>
<dbReference type="InterPro" id="IPR002190">
    <property type="entry name" value="MHD_dom"/>
</dbReference>
<evidence type="ECO:0000313" key="4">
    <source>
        <dbReference type="Proteomes" id="UP000694414"/>
    </source>
</evidence>
<feature type="domain" description="MAGE" evidence="2">
    <location>
        <begin position="1"/>
        <end position="124"/>
    </location>
</feature>
<dbReference type="PANTHER" id="PTHR11736:SF14">
    <property type="entry name" value="NSE3 HOMOLOG, SMC5-SMC6 COMPLEX COMPONENT"/>
    <property type="match status" value="1"/>
</dbReference>
<proteinExistence type="predicted"/>
<evidence type="ECO:0000313" key="3">
    <source>
        <dbReference type="Ensembl" id="ENSPSMP00000020338.1"/>
    </source>
</evidence>
<dbReference type="InterPro" id="IPR037445">
    <property type="entry name" value="MAGE"/>
</dbReference>
<reference evidence="3" key="2">
    <citation type="submission" date="2025-09" db="UniProtKB">
        <authorList>
            <consortium name="Ensembl"/>
        </authorList>
    </citation>
    <scope>IDENTIFICATION</scope>
</reference>
<dbReference type="GO" id="GO:0000122">
    <property type="term" value="P:negative regulation of transcription by RNA polymerase II"/>
    <property type="evidence" value="ECO:0007669"/>
    <property type="project" value="TreeGrafter"/>
</dbReference>
<dbReference type="Ensembl" id="ENSPSMT00000023579.1">
    <property type="protein sequence ID" value="ENSPSMP00000020338.1"/>
    <property type="gene ID" value="ENSPSMG00000014375.1"/>
</dbReference>
<keyword evidence="4" id="KW-1185">Reference proteome</keyword>
<dbReference type="InterPro" id="IPR041899">
    <property type="entry name" value="MAGE_WH2"/>
</dbReference>
<organism evidence="3 4">
    <name type="scientific">Prolemur simus</name>
    <name type="common">Greater bamboo lemur</name>
    <name type="synonym">Hapalemur simus</name>
    <dbReference type="NCBI Taxonomy" id="1328070"/>
    <lineage>
        <taxon>Eukaryota</taxon>
        <taxon>Metazoa</taxon>
        <taxon>Chordata</taxon>
        <taxon>Craniata</taxon>
        <taxon>Vertebrata</taxon>
        <taxon>Euteleostomi</taxon>
        <taxon>Mammalia</taxon>
        <taxon>Eutheria</taxon>
        <taxon>Euarchontoglires</taxon>
        <taxon>Primates</taxon>
        <taxon>Strepsirrhini</taxon>
        <taxon>Lemuriformes</taxon>
        <taxon>Lemuridae</taxon>
        <taxon>Prolemur</taxon>
    </lineage>
</organism>
<protein>
    <recommendedName>
        <fullName evidence="2">MAGE domain-containing protein</fullName>
    </recommendedName>
</protein>
<dbReference type="AlphaFoldDB" id="A0A8C8ZTG3"/>